<proteinExistence type="predicted"/>
<reference evidence="7" key="1">
    <citation type="journal article" date="2022" name="Arch. Microbiol.">
        <title>Pseudodesulfovibrio sediminis sp. nov., a mesophilic and neutrophilic sulfate-reducing bacterium isolated from sediment of a brackish lake.</title>
        <authorList>
            <person name="Takahashi A."/>
            <person name="Kojima H."/>
            <person name="Watanabe M."/>
            <person name="Fukui M."/>
        </authorList>
    </citation>
    <scope>NUCLEOTIDE SEQUENCE</scope>
    <source>
        <strain evidence="7">SF6</strain>
    </source>
</reference>
<evidence type="ECO:0000256" key="4">
    <source>
        <dbReference type="ARBA" id="ARBA00022989"/>
    </source>
</evidence>
<evidence type="ECO:0000313" key="7">
    <source>
        <dbReference type="EMBL" id="BCS89698.1"/>
    </source>
</evidence>
<feature type="transmembrane region" description="Helical" evidence="6">
    <location>
        <begin position="176"/>
        <end position="195"/>
    </location>
</feature>
<comment type="subcellular location">
    <subcellularLocation>
        <location evidence="1">Cell membrane</location>
        <topology evidence="1">Multi-pass membrane protein</topology>
    </subcellularLocation>
</comment>
<accession>A0ABM7P9F7</accession>
<feature type="transmembrane region" description="Helical" evidence="6">
    <location>
        <begin position="106"/>
        <end position="126"/>
    </location>
</feature>
<feature type="transmembrane region" description="Helical" evidence="6">
    <location>
        <begin position="138"/>
        <end position="164"/>
    </location>
</feature>
<dbReference type="PANTHER" id="PTHR38825:SF2">
    <property type="entry name" value="LYSINE TRANSPORTER LYSE"/>
    <property type="match status" value="1"/>
</dbReference>
<keyword evidence="5 6" id="KW-0472">Membrane</keyword>
<evidence type="ECO:0000256" key="3">
    <source>
        <dbReference type="ARBA" id="ARBA00022692"/>
    </source>
</evidence>
<dbReference type="Proteomes" id="UP001053296">
    <property type="component" value="Chromosome"/>
</dbReference>
<protein>
    <submittedName>
        <fullName evidence="7">LysE family translocator</fullName>
    </submittedName>
</protein>
<name>A0ABM7P9F7_9BACT</name>
<organism evidence="7 8">
    <name type="scientific">Pseudodesulfovibrio sediminis</name>
    <dbReference type="NCBI Taxonomy" id="2810563"/>
    <lineage>
        <taxon>Bacteria</taxon>
        <taxon>Pseudomonadati</taxon>
        <taxon>Thermodesulfobacteriota</taxon>
        <taxon>Desulfovibrionia</taxon>
        <taxon>Desulfovibrionales</taxon>
        <taxon>Desulfovibrionaceae</taxon>
    </lineage>
</organism>
<dbReference type="PANTHER" id="PTHR38825">
    <property type="entry name" value="LYSINE EXPORTER PROTEIN (LYSE/YGGA)"/>
    <property type="match status" value="1"/>
</dbReference>
<dbReference type="RefSeq" id="WP_229591660.1">
    <property type="nucleotide sequence ID" value="NZ_AP024485.1"/>
</dbReference>
<feature type="transmembrane region" description="Helical" evidence="6">
    <location>
        <begin position="39"/>
        <end position="60"/>
    </location>
</feature>
<keyword evidence="3 6" id="KW-0812">Transmembrane</keyword>
<gene>
    <name evidence="7" type="ORF">PSDVSF_29400</name>
</gene>
<dbReference type="Pfam" id="PF01810">
    <property type="entry name" value="LysE"/>
    <property type="match status" value="1"/>
</dbReference>
<evidence type="ECO:0000313" key="8">
    <source>
        <dbReference type="Proteomes" id="UP001053296"/>
    </source>
</evidence>
<feature type="transmembrane region" description="Helical" evidence="6">
    <location>
        <begin position="66"/>
        <end position="86"/>
    </location>
</feature>
<evidence type="ECO:0000256" key="1">
    <source>
        <dbReference type="ARBA" id="ARBA00004651"/>
    </source>
</evidence>
<dbReference type="EMBL" id="AP024485">
    <property type="protein sequence ID" value="BCS89698.1"/>
    <property type="molecule type" value="Genomic_DNA"/>
</dbReference>
<keyword evidence="8" id="KW-1185">Reference proteome</keyword>
<dbReference type="InterPro" id="IPR001123">
    <property type="entry name" value="LeuE-type"/>
</dbReference>
<feature type="transmembrane region" description="Helical" evidence="6">
    <location>
        <begin position="6"/>
        <end position="27"/>
    </location>
</feature>
<evidence type="ECO:0000256" key="6">
    <source>
        <dbReference type="SAM" id="Phobius"/>
    </source>
</evidence>
<evidence type="ECO:0000256" key="5">
    <source>
        <dbReference type="ARBA" id="ARBA00023136"/>
    </source>
</evidence>
<evidence type="ECO:0000256" key="2">
    <source>
        <dbReference type="ARBA" id="ARBA00022475"/>
    </source>
</evidence>
<keyword evidence="4 6" id="KW-1133">Transmembrane helix</keyword>
<sequence length="207" mass="21932">MTDYVMTGIVLGLSAGLTPGPLLTLVITETLRHGIASGVRVAFSPLLTDLPIILLTLLIFSQVTDFHTLLGIISLVGGGVILYMGYETIHPQHVDAGASHVEARSLLKGVLVNVLSPHPYLFWLSVGGALMSKALNQSVGSLVCFIGSFYCSLIGAKIALAILVGRSRHFLSSTMYTYTLRLLGAALCLLALFLFHEGLVLLGIVGA</sequence>
<keyword evidence="2" id="KW-1003">Cell membrane</keyword>